<feature type="transmembrane region" description="Helical" evidence="7">
    <location>
        <begin position="608"/>
        <end position="632"/>
    </location>
</feature>
<proteinExistence type="predicted"/>
<dbReference type="GO" id="GO:0016020">
    <property type="term" value="C:membrane"/>
    <property type="evidence" value="ECO:0007669"/>
    <property type="project" value="UniProtKB-SubCell"/>
</dbReference>
<feature type="transmembrane region" description="Helical" evidence="7">
    <location>
        <begin position="299"/>
        <end position="327"/>
    </location>
</feature>
<dbReference type="CDD" id="cd17313">
    <property type="entry name" value="MFS_SLC45_SUC"/>
    <property type="match status" value="1"/>
</dbReference>
<dbReference type="Gene3D" id="1.20.1250.20">
    <property type="entry name" value="MFS general substrate transporter like domains"/>
    <property type="match status" value="1"/>
</dbReference>
<sequence length="662" mass="73032">MDKLHDYQGWTGRFHELKERVRARHAAWREGRAGGGGGEGAGAGGTGSGLGAYLRESIRTPNQRQDADGNVDFSHIYRKKTRLELIRVSAAVMGIEFSYAAETAFVSPTLLKIGVQHQHMTLVWCLSPLVGFFLTPVLGSLSDRCKSNYGRRRPFIFLLSVGVLLGLLLVPNGEDLGYAFGDIDPYADNASLPIQSILPHRATALEAEETSEEVLTRPSHPWAIFFTILGTVLLDFDADACQSPSRAYLLDVTIPEDHARGLSTFTIMAGLGGFMGYSLGGINWDDTAIGKAFGGHVRAVFSLITIIFILCVSFTITSFSEIPLWILEEEIERQYSPTATGSKEQPPPPLLVRSSSEHEPLEKIESSASYGTVEEEHMLHAPQNHQRRYTMPAPASKRDYDVLPGENCAETSFTKNVDPAAVEADPSSKGEVVTLAMYLRSIVFMPHSLRMVCLTNLFCWMAHVCYSLYFTDFVGEAVFEGNPQALDGSAEYIRYEEGVRFGCWGMAMYSLSCACYSLVIERLIRRFRARKVYIGGLLFYCSGMTMMALTKHRVGVILFSWTAGVMYSTLFTMPYLLVAHYHSEGIFEEINPEDQPKEKVVRGLGTDVAIVSSMVFLAQFILSICMGTIVSWTGTTTAVVSVAAFLSFCGAIAATQVMYLDL</sequence>
<dbReference type="EMBL" id="GFDL01004775">
    <property type="protein sequence ID" value="JAV30270.1"/>
    <property type="molecule type" value="Transcribed_RNA"/>
</dbReference>
<reference evidence="8" key="1">
    <citation type="submission" date="2017-01" db="EMBL/GenBank/DDBJ databases">
        <title>A deep insight into the sialotranscriptome of adult male and female Cluex tarsalis mosquitoes.</title>
        <authorList>
            <person name="Ribeiro J.M."/>
            <person name="Moreira F."/>
            <person name="Bernard K.A."/>
            <person name="Calvo E."/>
        </authorList>
    </citation>
    <scope>NUCLEOTIDE SEQUENCE</scope>
    <source>
        <strain evidence="8">Kern County</strain>
        <tissue evidence="8">Salivary glands</tissue>
    </source>
</reference>
<dbReference type="SUPFAM" id="SSF103473">
    <property type="entry name" value="MFS general substrate transporter"/>
    <property type="match status" value="1"/>
</dbReference>
<evidence type="ECO:0000313" key="8">
    <source>
        <dbReference type="EMBL" id="JAV30270.1"/>
    </source>
</evidence>
<name>A0A1Q3FRP6_CULTA</name>
<feature type="transmembrane region" description="Helical" evidence="7">
    <location>
        <begin position="638"/>
        <end position="660"/>
    </location>
</feature>
<comment type="subcellular location">
    <subcellularLocation>
        <location evidence="1">Membrane</location>
        <topology evidence="1">Multi-pass membrane protein</topology>
    </subcellularLocation>
</comment>
<organism evidence="8">
    <name type="scientific">Culex tarsalis</name>
    <name type="common">Encephalitis mosquito</name>
    <dbReference type="NCBI Taxonomy" id="7177"/>
    <lineage>
        <taxon>Eukaryota</taxon>
        <taxon>Metazoa</taxon>
        <taxon>Ecdysozoa</taxon>
        <taxon>Arthropoda</taxon>
        <taxon>Hexapoda</taxon>
        <taxon>Insecta</taxon>
        <taxon>Pterygota</taxon>
        <taxon>Neoptera</taxon>
        <taxon>Endopterygota</taxon>
        <taxon>Diptera</taxon>
        <taxon>Nematocera</taxon>
        <taxon>Culicoidea</taxon>
        <taxon>Culicidae</taxon>
        <taxon>Culicinae</taxon>
        <taxon>Culicini</taxon>
        <taxon>Culex</taxon>
        <taxon>Culex</taxon>
    </lineage>
</organism>
<feature type="transmembrane region" description="Helical" evidence="7">
    <location>
        <begin position="154"/>
        <end position="171"/>
    </location>
</feature>
<feature type="transmembrane region" description="Helical" evidence="7">
    <location>
        <begin position="499"/>
        <end position="520"/>
    </location>
</feature>
<evidence type="ECO:0000256" key="7">
    <source>
        <dbReference type="SAM" id="Phobius"/>
    </source>
</evidence>
<feature type="transmembrane region" description="Helical" evidence="7">
    <location>
        <begin position="121"/>
        <end position="142"/>
    </location>
</feature>
<feature type="transmembrane region" description="Helical" evidence="7">
    <location>
        <begin position="556"/>
        <end position="578"/>
    </location>
</feature>
<dbReference type="InterPro" id="IPR017975">
    <property type="entry name" value="Tubulin_CS"/>
</dbReference>
<evidence type="ECO:0000256" key="2">
    <source>
        <dbReference type="ARBA" id="ARBA00022448"/>
    </source>
</evidence>
<keyword evidence="3 7" id="KW-0812">Transmembrane</keyword>
<dbReference type="PROSITE" id="PS00227">
    <property type="entry name" value="TUBULIN"/>
    <property type="match status" value="1"/>
</dbReference>
<feature type="region of interest" description="Disordered" evidence="6">
    <location>
        <begin position="336"/>
        <end position="369"/>
    </location>
</feature>
<evidence type="ECO:0000256" key="4">
    <source>
        <dbReference type="ARBA" id="ARBA00022989"/>
    </source>
</evidence>
<keyword evidence="5 7" id="KW-0472">Membrane</keyword>
<dbReference type="GO" id="GO:0007017">
    <property type="term" value="P:microtubule-based process"/>
    <property type="evidence" value="ECO:0007669"/>
    <property type="project" value="InterPro"/>
</dbReference>
<keyword evidence="2" id="KW-0813">Transport</keyword>
<dbReference type="PANTHER" id="PTHR19432:SF35">
    <property type="entry name" value="SOLUTE CARRIER FAMILY 45 MEMBER 3 ISOFORM X1"/>
    <property type="match status" value="1"/>
</dbReference>
<keyword evidence="4 7" id="KW-1133">Transmembrane helix</keyword>
<dbReference type="PANTHER" id="PTHR19432">
    <property type="entry name" value="SUGAR TRANSPORTER"/>
    <property type="match status" value="1"/>
</dbReference>
<dbReference type="AlphaFoldDB" id="A0A1Q3FRP6"/>
<evidence type="ECO:0000256" key="1">
    <source>
        <dbReference type="ARBA" id="ARBA00004141"/>
    </source>
</evidence>
<dbReference type="GO" id="GO:0005525">
    <property type="term" value="F:GTP binding"/>
    <property type="evidence" value="ECO:0007669"/>
    <property type="project" value="InterPro"/>
</dbReference>
<protein>
    <submittedName>
        <fullName evidence="8">Putative sucrose transporter</fullName>
    </submittedName>
</protein>
<dbReference type="InterPro" id="IPR036259">
    <property type="entry name" value="MFS_trans_sf"/>
</dbReference>
<dbReference type="GO" id="GO:0005874">
    <property type="term" value="C:microtubule"/>
    <property type="evidence" value="ECO:0007669"/>
    <property type="project" value="InterPro"/>
</dbReference>
<accession>A0A1Q3FRP6</accession>
<feature type="compositionally biased region" description="Basic and acidic residues" evidence="6">
    <location>
        <begin position="355"/>
        <end position="365"/>
    </location>
</feature>
<evidence type="ECO:0000256" key="5">
    <source>
        <dbReference type="ARBA" id="ARBA00023136"/>
    </source>
</evidence>
<dbReference type="GO" id="GO:0008506">
    <property type="term" value="F:sucrose:proton symporter activity"/>
    <property type="evidence" value="ECO:0007669"/>
    <property type="project" value="TreeGrafter"/>
</dbReference>
<feature type="transmembrane region" description="Helical" evidence="7">
    <location>
        <begin position="85"/>
        <end position="101"/>
    </location>
</feature>
<feature type="transmembrane region" description="Helical" evidence="7">
    <location>
        <begin position="259"/>
        <end position="279"/>
    </location>
</feature>
<evidence type="ECO:0000256" key="3">
    <source>
        <dbReference type="ARBA" id="ARBA00022692"/>
    </source>
</evidence>
<evidence type="ECO:0000256" key="6">
    <source>
        <dbReference type="SAM" id="MobiDB-lite"/>
    </source>
</evidence>